<protein>
    <submittedName>
        <fullName evidence="1">Uncharacterized protein</fullName>
    </submittedName>
</protein>
<name>A0A6L2MMQ3_TANCI</name>
<accession>A0A6L2MMQ3</accession>
<evidence type="ECO:0000313" key="1">
    <source>
        <dbReference type="EMBL" id="GEU74619.1"/>
    </source>
</evidence>
<proteinExistence type="predicted"/>
<organism evidence="1">
    <name type="scientific">Tanacetum cinerariifolium</name>
    <name type="common">Dalmatian daisy</name>
    <name type="synonym">Chrysanthemum cinerariifolium</name>
    <dbReference type="NCBI Taxonomy" id="118510"/>
    <lineage>
        <taxon>Eukaryota</taxon>
        <taxon>Viridiplantae</taxon>
        <taxon>Streptophyta</taxon>
        <taxon>Embryophyta</taxon>
        <taxon>Tracheophyta</taxon>
        <taxon>Spermatophyta</taxon>
        <taxon>Magnoliopsida</taxon>
        <taxon>eudicotyledons</taxon>
        <taxon>Gunneridae</taxon>
        <taxon>Pentapetalae</taxon>
        <taxon>asterids</taxon>
        <taxon>campanulids</taxon>
        <taxon>Asterales</taxon>
        <taxon>Asteraceae</taxon>
        <taxon>Asteroideae</taxon>
        <taxon>Anthemideae</taxon>
        <taxon>Anthemidinae</taxon>
        <taxon>Tanacetum</taxon>
    </lineage>
</organism>
<dbReference type="AlphaFoldDB" id="A0A6L2MMQ3"/>
<reference evidence="1" key="1">
    <citation type="journal article" date="2019" name="Sci. Rep.">
        <title>Draft genome of Tanacetum cinerariifolium, the natural source of mosquito coil.</title>
        <authorList>
            <person name="Yamashiro T."/>
            <person name="Shiraishi A."/>
            <person name="Satake H."/>
            <person name="Nakayama K."/>
        </authorList>
    </citation>
    <scope>NUCLEOTIDE SEQUENCE</scope>
</reference>
<sequence>MGVKIVVDRHKWFWPGFFVARQVCGGTDRISGHGATDYRKDFILTILKKESRYGRGIREHDWRDEGNSNEQLKH</sequence>
<gene>
    <name evidence="1" type="ORF">Tci_046597</name>
</gene>
<comment type="caution">
    <text evidence="1">The sequence shown here is derived from an EMBL/GenBank/DDBJ whole genome shotgun (WGS) entry which is preliminary data.</text>
</comment>
<dbReference type="EMBL" id="BKCJ010006919">
    <property type="protein sequence ID" value="GEU74619.1"/>
    <property type="molecule type" value="Genomic_DNA"/>
</dbReference>